<dbReference type="EMBL" id="APPZ01000010">
    <property type="protein sequence ID" value="ENV71461.1"/>
    <property type="molecule type" value="Genomic_DNA"/>
</dbReference>
<protein>
    <submittedName>
        <fullName evidence="4">Uncharacterized protein</fullName>
    </submittedName>
</protein>
<evidence type="ECO:0000256" key="3">
    <source>
        <dbReference type="SAM" id="Phobius"/>
    </source>
</evidence>
<comment type="caution">
    <text evidence="4">The sequence shown here is derived from an EMBL/GenBank/DDBJ whole genome shotgun (WGS) entry which is preliminary data.</text>
</comment>
<feature type="compositionally biased region" description="Polar residues" evidence="2">
    <location>
        <begin position="419"/>
        <end position="431"/>
    </location>
</feature>
<keyword evidence="3" id="KW-0812">Transmembrane</keyword>
<evidence type="ECO:0000256" key="1">
    <source>
        <dbReference type="SAM" id="Coils"/>
    </source>
</evidence>
<reference evidence="4 5" key="1">
    <citation type="submission" date="2013-02" db="EMBL/GenBank/DDBJ databases">
        <title>The Genome Sequence of Acinetobacter johnsonii ANC 3681.</title>
        <authorList>
            <consortium name="The Broad Institute Genome Sequencing Platform"/>
            <consortium name="The Broad Institute Genome Sequencing Center for Infectious Disease"/>
            <person name="Cerqueira G."/>
            <person name="Feldgarden M."/>
            <person name="Courvalin P."/>
            <person name="Perichon B."/>
            <person name="Grillot-Courvalin C."/>
            <person name="Clermont D."/>
            <person name="Rocha E."/>
            <person name="Yoon E.-J."/>
            <person name="Nemec A."/>
            <person name="Walker B."/>
            <person name="Young S.K."/>
            <person name="Zeng Q."/>
            <person name="Gargeya S."/>
            <person name="Fitzgerald M."/>
            <person name="Haas B."/>
            <person name="Abouelleil A."/>
            <person name="Alvarado L."/>
            <person name="Arachchi H.M."/>
            <person name="Berlin A.M."/>
            <person name="Chapman S.B."/>
            <person name="Dewar J."/>
            <person name="Goldberg J."/>
            <person name="Griggs A."/>
            <person name="Gujja S."/>
            <person name="Hansen M."/>
            <person name="Howarth C."/>
            <person name="Imamovic A."/>
            <person name="Larimer J."/>
            <person name="McCowan C."/>
            <person name="Murphy C."/>
            <person name="Neiman D."/>
            <person name="Pearson M."/>
            <person name="Priest M."/>
            <person name="Roberts A."/>
            <person name="Saif S."/>
            <person name="Shea T."/>
            <person name="Sisk P."/>
            <person name="Sykes S."/>
            <person name="Wortman J."/>
            <person name="Nusbaum C."/>
            <person name="Birren B."/>
        </authorList>
    </citation>
    <scope>NUCLEOTIDE SEQUENCE [LARGE SCALE GENOMIC DNA]</scope>
    <source>
        <strain evidence="4 5">ANC 3681</strain>
    </source>
</reference>
<dbReference type="GeneID" id="64872057"/>
<sequence length="431" mass="50401">MANRNLEDIFHVIHNIRRELESFLNQTDFDGSESEIRKVDILRRYIDSFLPQFQEGLYERKSLLDEEFVFDFVYRKVKSIEGQIRSAVRSDRTYNEKVDELLRYSYKTQDLLNDVQLISIIDFNYRKRIDGLQERLLEENANKINAEIDIARDRLNEIIEKNQVRNQSEINSLRERLKTIFENNDKSFGSLIRGYDKELQEIKSKQFEENRIKYKAFEEFMNEVVLDRDGMIDKFEKYFSKIQSDWKKIQQIKTENVYLNSYHKNTARSKNSESKFIGVTVFSLMLSLITIIAFIFKAIDFSQFISIKIMIVVFFGILIAYYLKISTHYRRLADQAEQTHLELLAFPQYAAELGEEKSNEIKEQLALKYFGKEIDPSGYQKIGDIAQEQLKTSSELVKAAASLSVASTKTTENSTSTKPRNSTSQSETSGG</sequence>
<organism evidence="4 5">
    <name type="scientific">Acinetobacter johnsonii ANC 3681</name>
    <dbReference type="NCBI Taxonomy" id="1217662"/>
    <lineage>
        <taxon>Bacteria</taxon>
        <taxon>Pseudomonadati</taxon>
        <taxon>Pseudomonadota</taxon>
        <taxon>Gammaproteobacteria</taxon>
        <taxon>Moraxellales</taxon>
        <taxon>Moraxellaceae</taxon>
        <taxon>Acinetobacter</taxon>
    </lineage>
</organism>
<accession>N9BDX6</accession>
<keyword evidence="3" id="KW-0472">Membrane</keyword>
<feature type="region of interest" description="Disordered" evidence="2">
    <location>
        <begin position="403"/>
        <end position="431"/>
    </location>
</feature>
<gene>
    <name evidence="4" type="ORF">F946_03140</name>
</gene>
<name>N9BDX6_ACIJO</name>
<feature type="transmembrane region" description="Helical" evidence="3">
    <location>
        <begin position="276"/>
        <end position="299"/>
    </location>
</feature>
<dbReference type="RefSeq" id="WP_004984358.1">
    <property type="nucleotide sequence ID" value="NZ_KB849708.1"/>
</dbReference>
<dbReference type="HOGENOM" id="CLU_690072_0_0_6"/>
<proteinExistence type="predicted"/>
<dbReference type="AlphaFoldDB" id="N9BDX6"/>
<dbReference type="PATRIC" id="fig|1217662.4.peg.3039"/>
<dbReference type="Proteomes" id="UP000018444">
    <property type="component" value="Unassembled WGS sequence"/>
</dbReference>
<feature type="transmembrane region" description="Helical" evidence="3">
    <location>
        <begin position="305"/>
        <end position="323"/>
    </location>
</feature>
<feature type="compositionally biased region" description="Low complexity" evidence="2">
    <location>
        <begin position="403"/>
        <end position="418"/>
    </location>
</feature>
<evidence type="ECO:0000256" key="2">
    <source>
        <dbReference type="SAM" id="MobiDB-lite"/>
    </source>
</evidence>
<evidence type="ECO:0000313" key="5">
    <source>
        <dbReference type="Proteomes" id="UP000018444"/>
    </source>
</evidence>
<evidence type="ECO:0000313" key="4">
    <source>
        <dbReference type="EMBL" id="ENV71461.1"/>
    </source>
</evidence>
<feature type="coiled-coil region" evidence="1">
    <location>
        <begin position="129"/>
        <end position="161"/>
    </location>
</feature>
<keyword evidence="1" id="KW-0175">Coiled coil</keyword>
<keyword evidence="3" id="KW-1133">Transmembrane helix</keyword>